<comment type="subcellular location">
    <subcellularLocation>
        <location evidence="2 8">Nucleus</location>
    </subcellularLocation>
</comment>
<feature type="domain" description="mRNA triphosphatase Cet1-like" evidence="9">
    <location>
        <begin position="54"/>
        <end position="260"/>
    </location>
</feature>
<name>A0A2T9Z0D3_9FUNG</name>
<dbReference type="PANTHER" id="PTHR28118:SF1">
    <property type="entry name" value="POLYNUCLEOTIDE 5'-TRIPHOSPHATASE CTL1-RELATED"/>
    <property type="match status" value="1"/>
</dbReference>
<sequence>MESSLKRQRIDDSSNVLGADKIKQNDSNTVSESSRSLVHINRIESSIFGTKPSDDFFRHISAFLYEHAIVDNLEIEGKLGIIYDKNLKSRVNFPVLTETILAKDVKGNYIFKTDMSEIQHKNFNKMLNSRFCETQNPKYFGSKIGYSHTKEIDTYYNDGGVRIRVTRDQVTGEILGAITKKQISHLDIYSPKTSLDFRISINQEIPVEVKEGLTSNYERRKDRISYSQDYYRIDLTKVISAKNKNTPSELKTSHELEVEIQNTTAFKENLNKAMQNQPNKFNEIVQAFIGNLKVLAKNSI</sequence>
<gene>
    <name evidence="10" type="ORF">BB561_000129</name>
</gene>
<dbReference type="EC" id="3.6.1.74" evidence="8"/>
<keyword evidence="4 8" id="KW-0507">mRNA processing</keyword>
<evidence type="ECO:0000313" key="10">
    <source>
        <dbReference type="EMBL" id="PVU98051.1"/>
    </source>
</evidence>
<dbReference type="EMBL" id="MBFR01000004">
    <property type="protein sequence ID" value="PVU98051.1"/>
    <property type="molecule type" value="Genomic_DNA"/>
</dbReference>
<accession>A0A2T9Z0D3</accession>
<comment type="cofactor">
    <cofactor evidence="1 8">
        <name>Mg(2+)</name>
        <dbReference type="ChEBI" id="CHEBI:18420"/>
    </cofactor>
</comment>
<dbReference type="Gene3D" id="3.20.100.10">
    <property type="entry name" value="mRNA triphosphatase Cet1-like"/>
    <property type="match status" value="1"/>
</dbReference>
<evidence type="ECO:0000256" key="5">
    <source>
        <dbReference type="ARBA" id="ARBA00022801"/>
    </source>
</evidence>
<evidence type="ECO:0000256" key="3">
    <source>
        <dbReference type="ARBA" id="ARBA00006345"/>
    </source>
</evidence>
<dbReference type="Proteomes" id="UP000245383">
    <property type="component" value="Unassembled WGS sequence"/>
</dbReference>
<dbReference type="InterPro" id="IPR040343">
    <property type="entry name" value="Cet1/Ctl1"/>
</dbReference>
<organism evidence="10 11">
    <name type="scientific">Smittium simulii</name>
    <dbReference type="NCBI Taxonomy" id="133385"/>
    <lineage>
        <taxon>Eukaryota</taxon>
        <taxon>Fungi</taxon>
        <taxon>Fungi incertae sedis</taxon>
        <taxon>Zoopagomycota</taxon>
        <taxon>Kickxellomycotina</taxon>
        <taxon>Harpellomycetes</taxon>
        <taxon>Harpellales</taxon>
        <taxon>Legeriomycetaceae</taxon>
        <taxon>Smittium</taxon>
    </lineage>
</organism>
<comment type="subunit">
    <text evidence="8">Heterodimer. The mRNA-capping enzyme is composed of two separate chains alpha and beta, respectively a mRNA guanylyltransferase and an mRNA 5'-triphosphate monophosphatase.</text>
</comment>
<dbReference type="AlphaFoldDB" id="A0A2T9Z0D3"/>
<evidence type="ECO:0000256" key="1">
    <source>
        <dbReference type="ARBA" id="ARBA00001946"/>
    </source>
</evidence>
<comment type="catalytic activity">
    <reaction evidence="7">
        <text>a 5'-end triphospho-ribonucleoside in mRNA + H2O = a 5'-end diphospho-ribonucleoside in mRNA + phosphate + H(+)</text>
        <dbReference type="Rhea" id="RHEA:67004"/>
        <dbReference type="Rhea" id="RHEA-COMP:17164"/>
        <dbReference type="Rhea" id="RHEA-COMP:17165"/>
        <dbReference type="ChEBI" id="CHEBI:15377"/>
        <dbReference type="ChEBI" id="CHEBI:15378"/>
        <dbReference type="ChEBI" id="CHEBI:43474"/>
        <dbReference type="ChEBI" id="CHEBI:167616"/>
        <dbReference type="ChEBI" id="CHEBI:167618"/>
        <dbReference type="EC" id="3.6.1.74"/>
    </reaction>
    <physiologicalReaction direction="left-to-right" evidence="7">
        <dbReference type="Rhea" id="RHEA:67005"/>
    </physiologicalReaction>
</comment>
<evidence type="ECO:0000256" key="6">
    <source>
        <dbReference type="ARBA" id="ARBA00023242"/>
    </source>
</evidence>
<dbReference type="STRING" id="133385.A0A2T9Z0D3"/>
<dbReference type="CDD" id="cd07470">
    <property type="entry name" value="CYTH-like_mRNA_RTPase"/>
    <property type="match status" value="1"/>
</dbReference>
<evidence type="ECO:0000256" key="2">
    <source>
        <dbReference type="ARBA" id="ARBA00004123"/>
    </source>
</evidence>
<dbReference type="GO" id="GO:0031533">
    <property type="term" value="C:mRNA capping enzyme complex"/>
    <property type="evidence" value="ECO:0007669"/>
    <property type="project" value="UniProtKB-UniRule"/>
</dbReference>
<dbReference type="SUPFAM" id="SSF55154">
    <property type="entry name" value="CYTH-like phosphatases"/>
    <property type="match status" value="1"/>
</dbReference>
<comment type="function">
    <text evidence="8">First step of mRNA capping. Converts the 5'-triphosphate end of a nascent mRNA chain into a diphosphate end.</text>
</comment>
<evidence type="ECO:0000313" key="11">
    <source>
        <dbReference type="Proteomes" id="UP000245383"/>
    </source>
</evidence>
<dbReference type="GO" id="GO:0006370">
    <property type="term" value="P:7-methylguanosine mRNA capping"/>
    <property type="evidence" value="ECO:0007669"/>
    <property type="project" value="UniProtKB-UniRule"/>
</dbReference>
<evidence type="ECO:0000256" key="4">
    <source>
        <dbReference type="ARBA" id="ARBA00022664"/>
    </source>
</evidence>
<dbReference type="OrthoDB" id="272147at2759"/>
<dbReference type="InterPro" id="IPR004206">
    <property type="entry name" value="mRNA_triPase_Cet1"/>
</dbReference>
<keyword evidence="8" id="KW-0506">mRNA capping</keyword>
<comment type="similarity">
    <text evidence="3 8">Belongs to the fungal TPase family.</text>
</comment>
<dbReference type="InterPro" id="IPR033469">
    <property type="entry name" value="CYTH-like_dom_sf"/>
</dbReference>
<keyword evidence="5 8" id="KW-0378">Hydrolase</keyword>
<reference evidence="10 11" key="1">
    <citation type="journal article" date="2018" name="MBio">
        <title>Comparative Genomics Reveals the Core Gene Toolbox for the Fungus-Insect Symbiosis.</title>
        <authorList>
            <person name="Wang Y."/>
            <person name="Stata M."/>
            <person name="Wang W."/>
            <person name="Stajich J.E."/>
            <person name="White M.M."/>
            <person name="Moncalvo J.M."/>
        </authorList>
    </citation>
    <scope>NUCLEOTIDE SEQUENCE [LARGE SCALE GENOMIC DNA]</scope>
    <source>
        <strain evidence="10 11">SWE-8-4</strain>
    </source>
</reference>
<dbReference type="PANTHER" id="PTHR28118">
    <property type="entry name" value="POLYNUCLEOTIDE 5'-TRIPHOSPHATASE-RELATED"/>
    <property type="match status" value="1"/>
</dbReference>
<protein>
    <recommendedName>
        <fullName evidence="8">mRNA-capping enzyme subunit beta</fullName>
        <ecNumber evidence="8">3.6.1.74</ecNumber>
    </recommendedName>
    <alternativeName>
        <fullName evidence="8">mRNA 5'-phosphatase</fullName>
    </alternativeName>
    <alternativeName>
        <fullName evidence="8">mRNA 5'-triphosphate monophosphatase</fullName>
    </alternativeName>
</protein>
<evidence type="ECO:0000259" key="9">
    <source>
        <dbReference type="Pfam" id="PF02940"/>
    </source>
</evidence>
<evidence type="ECO:0000256" key="8">
    <source>
        <dbReference type="RuleBase" id="RU367053"/>
    </source>
</evidence>
<evidence type="ECO:0000256" key="7">
    <source>
        <dbReference type="ARBA" id="ARBA00047740"/>
    </source>
</evidence>
<dbReference type="InterPro" id="IPR037009">
    <property type="entry name" value="mRNA_triPase_Cet1_sf"/>
</dbReference>
<dbReference type="Pfam" id="PF02940">
    <property type="entry name" value="mRNA_triPase"/>
    <property type="match status" value="1"/>
</dbReference>
<keyword evidence="6 8" id="KW-0539">Nucleus</keyword>
<dbReference type="GO" id="GO:0140818">
    <property type="term" value="F:mRNA 5'-triphosphate monophosphatase activity"/>
    <property type="evidence" value="ECO:0007669"/>
    <property type="project" value="UniProtKB-EC"/>
</dbReference>
<proteinExistence type="inferred from homology"/>
<keyword evidence="11" id="KW-1185">Reference proteome</keyword>
<dbReference type="GO" id="GO:0004651">
    <property type="term" value="F:polynucleotide 5'-phosphatase activity"/>
    <property type="evidence" value="ECO:0007669"/>
    <property type="project" value="UniProtKB-UniRule"/>
</dbReference>
<comment type="caution">
    <text evidence="10">The sequence shown here is derived from an EMBL/GenBank/DDBJ whole genome shotgun (WGS) entry which is preliminary data.</text>
</comment>